<dbReference type="PROSITE" id="PS51746">
    <property type="entry name" value="PPM_2"/>
    <property type="match status" value="1"/>
</dbReference>
<evidence type="ECO:0000256" key="6">
    <source>
        <dbReference type="ARBA" id="ARBA00023211"/>
    </source>
</evidence>
<dbReference type="GO" id="GO:0004722">
    <property type="term" value="F:protein serine/threonine phosphatase activity"/>
    <property type="evidence" value="ECO:0007669"/>
    <property type="project" value="UniProtKB-EC"/>
</dbReference>
<dbReference type="Gene3D" id="3.60.40.10">
    <property type="entry name" value="PPM-type phosphatase domain"/>
    <property type="match status" value="1"/>
</dbReference>
<keyword evidence="11" id="KW-1185">Reference proteome</keyword>
<dbReference type="NCBIfam" id="NF033484">
    <property type="entry name" value="Stp1_PP2C_phos"/>
    <property type="match status" value="1"/>
</dbReference>
<reference evidence="10 11" key="1">
    <citation type="submission" date="2020-08" db="EMBL/GenBank/DDBJ databases">
        <title>Genomic Encyclopedia of Type Strains, Phase IV (KMG-IV): sequencing the most valuable type-strain genomes for metagenomic binning, comparative biology and taxonomic classification.</title>
        <authorList>
            <person name="Goeker M."/>
        </authorList>
    </citation>
    <scope>NUCLEOTIDE SEQUENCE [LARGE SCALE GENOMIC DNA]</scope>
    <source>
        <strain evidence="10 11">DSM 24696</strain>
    </source>
</reference>
<keyword evidence="3" id="KW-0479">Metal-binding</keyword>
<gene>
    <name evidence="10" type="ORF">HNQ41_000268</name>
</gene>
<evidence type="ECO:0000256" key="2">
    <source>
        <dbReference type="ARBA" id="ARBA00013081"/>
    </source>
</evidence>
<dbReference type="Proteomes" id="UP000551878">
    <property type="component" value="Unassembled WGS sequence"/>
</dbReference>
<dbReference type="PANTHER" id="PTHR47992">
    <property type="entry name" value="PROTEIN PHOSPHATASE"/>
    <property type="match status" value="1"/>
</dbReference>
<evidence type="ECO:0000313" key="11">
    <source>
        <dbReference type="Proteomes" id="UP000551878"/>
    </source>
</evidence>
<evidence type="ECO:0000256" key="1">
    <source>
        <dbReference type="ARBA" id="ARBA00001936"/>
    </source>
</evidence>
<evidence type="ECO:0000256" key="7">
    <source>
        <dbReference type="ARBA" id="ARBA00047761"/>
    </source>
</evidence>
<dbReference type="Pfam" id="PF13672">
    <property type="entry name" value="PP2C_2"/>
    <property type="match status" value="1"/>
</dbReference>
<sequence>MMDAVFRTHVGQLRAHNEDDGDYLNNQQGQLLVLVADGMGGHQAGDVASKMTKQAFRNKWEQVNEYLSADESKTWLETATKEVNEELISYARENPECLGMGTTLVVAICSDSFVTLAHVGDSRAYLGQGDSFQQVTEDHSLVNELVKSGQITESEAEHHPRKNVLMRALGTDDDVKVDINAVEWGQGDSLLLCSDGLTNKVSDEEIQEYVKGGQVTEIADRLIDVANERGGEDNVTVALVQHGNEKKSEGSS</sequence>
<keyword evidence="6" id="KW-0464">Manganese</keyword>
<organism evidence="10 11">
    <name type="scientific">Texcoconibacillus texcoconensis</name>
    <dbReference type="NCBI Taxonomy" id="1095777"/>
    <lineage>
        <taxon>Bacteria</taxon>
        <taxon>Bacillati</taxon>
        <taxon>Bacillota</taxon>
        <taxon>Bacilli</taxon>
        <taxon>Bacillales</taxon>
        <taxon>Bacillaceae</taxon>
        <taxon>Texcoconibacillus</taxon>
    </lineage>
</organism>
<dbReference type="InterPro" id="IPR036457">
    <property type="entry name" value="PPM-type-like_dom_sf"/>
</dbReference>
<proteinExistence type="predicted"/>
<dbReference type="EC" id="3.1.3.16" evidence="2"/>
<dbReference type="EMBL" id="JACHHB010000001">
    <property type="protein sequence ID" value="MBB5172128.1"/>
    <property type="molecule type" value="Genomic_DNA"/>
</dbReference>
<evidence type="ECO:0000259" key="9">
    <source>
        <dbReference type="PROSITE" id="PS51746"/>
    </source>
</evidence>
<evidence type="ECO:0000256" key="8">
    <source>
        <dbReference type="ARBA" id="ARBA00048336"/>
    </source>
</evidence>
<evidence type="ECO:0000256" key="4">
    <source>
        <dbReference type="ARBA" id="ARBA00022801"/>
    </source>
</evidence>
<comment type="catalytic activity">
    <reaction evidence="7">
        <text>O-phospho-L-seryl-[protein] + H2O = L-seryl-[protein] + phosphate</text>
        <dbReference type="Rhea" id="RHEA:20629"/>
        <dbReference type="Rhea" id="RHEA-COMP:9863"/>
        <dbReference type="Rhea" id="RHEA-COMP:11604"/>
        <dbReference type="ChEBI" id="CHEBI:15377"/>
        <dbReference type="ChEBI" id="CHEBI:29999"/>
        <dbReference type="ChEBI" id="CHEBI:43474"/>
        <dbReference type="ChEBI" id="CHEBI:83421"/>
        <dbReference type="EC" id="3.1.3.16"/>
    </reaction>
</comment>
<keyword evidence="4 10" id="KW-0378">Hydrolase</keyword>
<name>A0A840QL90_9BACI</name>
<keyword evidence="5" id="KW-0904">Protein phosphatase</keyword>
<feature type="domain" description="PPM-type phosphatase" evidence="9">
    <location>
        <begin position="1"/>
        <end position="242"/>
    </location>
</feature>
<evidence type="ECO:0000256" key="5">
    <source>
        <dbReference type="ARBA" id="ARBA00022912"/>
    </source>
</evidence>
<dbReference type="FunFam" id="3.60.40.10:FF:000002">
    <property type="entry name" value="Serine/threonine phosphatase stp"/>
    <property type="match status" value="1"/>
</dbReference>
<evidence type="ECO:0000256" key="3">
    <source>
        <dbReference type="ARBA" id="ARBA00022723"/>
    </source>
</evidence>
<dbReference type="SMART" id="SM00332">
    <property type="entry name" value="PP2Cc"/>
    <property type="match status" value="1"/>
</dbReference>
<comment type="caution">
    <text evidence="10">The sequence shown here is derived from an EMBL/GenBank/DDBJ whole genome shotgun (WGS) entry which is preliminary data.</text>
</comment>
<dbReference type="SUPFAM" id="SSF81606">
    <property type="entry name" value="PP2C-like"/>
    <property type="match status" value="1"/>
</dbReference>
<comment type="catalytic activity">
    <reaction evidence="8">
        <text>O-phospho-L-threonyl-[protein] + H2O = L-threonyl-[protein] + phosphate</text>
        <dbReference type="Rhea" id="RHEA:47004"/>
        <dbReference type="Rhea" id="RHEA-COMP:11060"/>
        <dbReference type="Rhea" id="RHEA-COMP:11605"/>
        <dbReference type="ChEBI" id="CHEBI:15377"/>
        <dbReference type="ChEBI" id="CHEBI:30013"/>
        <dbReference type="ChEBI" id="CHEBI:43474"/>
        <dbReference type="ChEBI" id="CHEBI:61977"/>
        <dbReference type="EC" id="3.1.3.16"/>
    </reaction>
</comment>
<dbReference type="InterPro" id="IPR015655">
    <property type="entry name" value="PP2C"/>
</dbReference>
<comment type="cofactor">
    <cofactor evidence="1">
        <name>Mn(2+)</name>
        <dbReference type="ChEBI" id="CHEBI:29035"/>
    </cofactor>
</comment>
<dbReference type="AlphaFoldDB" id="A0A840QL90"/>
<dbReference type="SMART" id="SM00331">
    <property type="entry name" value="PP2C_SIG"/>
    <property type="match status" value="1"/>
</dbReference>
<dbReference type="CDD" id="cd00143">
    <property type="entry name" value="PP2Cc"/>
    <property type="match status" value="1"/>
</dbReference>
<evidence type="ECO:0000313" key="10">
    <source>
        <dbReference type="EMBL" id="MBB5172128.1"/>
    </source>
</evidence>
<accession>A0A840QL90</accession>
<dbReference type="GO" id="GO:0046872">
    <property type="term" value="F:metal ion binding"/>
    <property type="evidence" value="ECO:0007669"/>
    <property type="project" value="UniProtKB-KW"/>
</dbReference>
<dbReference type="InterPro" id="IPR001932">
    <property type="entry name" value="PPM-type_phosphatase-like_dom"/>
</dbReference>
<protein>
    <recommendedName>
        <fullName evidence="2">protein-serine/threonine phosphatase</fullName>
        <ecNumber evidence="2">3.1.3.16</ecNumber>
    </recommendedName>
</protein>